<dbReference type="PANTHER" id="PTHR23503:SF35">
    <property type="entry name" value="SOLUTE CARRIER FAMILY 2, FACILITATED GLUCOSE TRANSPORTER MEMBER 9"/>
    <property type="match status" value="1"/>
</dbReference>
<feature type="transmembrane region" description="Helical" evidence="7">
    <location>
        <begin position="266"/>
        <end position="287"/>
    </location>
</feature>
<feature type="transmembrane region" description="Helical" evidence="7">
    <location>
        <begin position="150"/>
        <end position="168"/>
    </location>
</feature>
<feature type="transmembrane region" description="Helical" evidence="7">
    <location>
        <begin position="331"/>
        <end position="353"/>
    </location>
</feature>
<name>A0A091WAI6_OPIHO</name>
<dbReference type="SUPFAM" id="SSF103473">
    <property type="entry name" value="MFS general substrate transporter"/>
    <property type="match status" value="1"/>
</dbReference>
<dbReference type="FunFam" id="1.20.1250.20:FF:000029">
    <property type="entry name" value="solute carrier family 2, facilitated glucose transporter member 4"/>
    <property type="match status" value="1"/>
</dbReference>
<dbReference type="Pfam" id="PF00083">
    <property type="entry name" value="Sugar_tr"/>
    <property type="match status" value="1"/>
</dbReference>
<feature type="transmembrane region" description="Helical" evidence="7">
    <location>
        <begin position="90"/>
        <end position="111"/>
    </location>
</feature>
<dbReference type="PANTHER" id="PTHR23503">
    <property type="entry name" value="SOLUTE CARRIER FAMILY 2"/>
    <property type="match status" value="1"/>
</dbReference>
<feature type="non-terminal residue" evidence="9">
    <location>
        <position position="507"/>
    </location>
</feature>
<dbReference type="NCBIfam" id="TIGR00879">
    <property type="entry name" value="SP"/>
    <property type="match status" value="1"/>
</dbReference>
<protein>
    <submittedName>
        <fullName evidence="9">Solute carrier family 2, facilitated glucose transporter member 9</fullName>
    </submittedName>
</protein>
<feature type="compositionally biased region" description="Polar residues" evidence="6">
    <location>
        <begin position="486"/>
        <end position="499"/>
    </location>
</feature>
<feature type="transmembrane region" description="Helical" evidence="7">
    <location>
        <begin position="117"/>
        <end position="138"/>
    </location>
</feature>
<feature type="transmembrane region" description="Helical" evidence="7">
    <location>
        <begin position="398"/>
        <end position="419"/>
    </location>
</feature>
<keyword evidence="4 7" id="KW-0472">Membrane</keyword>
<dbReference type="Proteomes" id="UP000053605">
    <property type="component" value="Unassembled WGS sequence"/>
</dbReference>
<dbReference type="InterPro" id="IPR045263">
    <property type="entry name" value="GLUT"/>
</dbReference>
<dbReference type="GO" id="GO:0046323">
    <property type="term" value="P:D-glucose import"/>
    <property type="evidence" value="ECO:0007669"/>
    <property type="project" value="TreeGrafter"/>
</dbReference>
<evidence type="ECO:0000256" key="4">
    <source>
        <dbReference type="ARBA" id="ARBA00023136"/>
    </source>
</evidence>
<feature type="transmembrane region" description="Helical" evidence="7">
    <location>
        <begin position="57"/>
        <end position="78"/>
    </location>
</feature>
<dbReference type="InterPro" id="IPR036259">
    <property type="entry name" value="MFS_trans_sf"/>
</dbReference>
<feature type="transmembrane region" description="Helical" evidence="7">
    <location>
        <begin position="180"/>
        <end position="201"/>
    </location>
</feature>
<feature type="transmembrane region" description="Helical" evidence="7">
    <location>
        <begin position="359"/>
        <end position="386"/>
    </location>
</feature>
<evidence type="ECO:0000313" key="9">
    <source>
        <dbReference type="EMBL" id="KFR12095.1"/>
    </source>
</evidence>
<feature type="domain" description="Major facilitator superfamily (MFS) profile" evidence="8">
    <location>
        <begin position="9"/>
        <end position="452"/>
    </location>
</feature>
<feature type="transmembrane region" description="Helical" evidence="7">
    <location>
        <begin position="302"/>
        <end position="324"/>
    </location>
</feature>
<keyword evidence="3 7" id="KW-1133">Transmembrane helix</keyword>
<organism evidence="9 10">
    <name type="scientific">Opisthocomus hoazin</name>
    <name type="common">Hoatzin</name>
    <name type="synonym">Phasianus hoazin</name>
    <dbReference type="NCBI Taxonomy" id="30419"/>
    <lineage>
        <taxon>Eukaryota</taxon>
        <taxon>Metazoa</taxon>
        <taxon>Chordata</taxon>
        <taxon>Craniata</taxon>
        <taxon>Vertebrata</taxon>
        <taxon>Euteleostomi</taxon>
        <taxon>Archelosauria</taxon>
        <taxon>Archosauria</taxon>
        <taxon>Dinosauria</taxon>
        <taxon>Saurischia</taxon>
        <taxon>Theropoda</taxon>
        <taxon>Coelurosauria</taxon>
        <taxon>Aves</taxon>
        <taxon>Neognathae</taxon>
        <taxon>Neoaves</taxon>
        <taxon>Opisthocomiformes</taxon>
        <taxon>Opisthocomidae</taxon>
        <taxon>Opisthocomus</taxon>
    </lineage>
</organism>
<dbReference type="GO" id="GO:0005886">
    <property type="term" value="C:plasma membrane"/>
    <property type="evidence" value="ECO:0007669"/>
    <property type="project" value="TreeGrafter"/>
</dbReference>
<dbReference type="STRING" id="30419.A0A091WAI6"/>
<evidence type="ECO:0000256" key="5">
    <source>
        <dbReference type="RuleBase" id="RU003346"/>
    </source>
</evidence>
<dbReference type="InterPro" id="IPR005829">
    <property type="entry name" value="Sugar_transporter_CS"/>
</dbReference>
<dbReference type="InterPro" id="IPR005828">
    <property type="entry name" value="MFS_sugar_transport-like"/>
</dbReference>
<comment type="similarity">
    <text evidence="5">Belongs to the major facilitator superfamily. Sugar transporter (TC 2.A.1.1) family.</text>
</comment>
<evidence type="ECO:0000313" key="10">
    <source>
        <dbReference type="Proteomes" id="UP000053605"/>
    </source>
</evidence>
<dbReference type="Gene3D" id="1.20.1250.20">
    <property type="entry name" value="MFS general substrate transporter like domains"/>
    <property type="match status" value="1"/>
</dbReference>
<feature type="region of interest" description="Disordered" evidence="6">
    <location>
        <begin position="481"/>
        <end position="507"/>
    </location>
</feature>
<feature type="non-terminal residue" evidence="9">
    <location>
        <position position="1"/>
    </location>
</feature>
<dbReference type="CDD" id="cd17432">
    <property type="entry name" value="MFS_GLUT_Class2"/>
    <property type="match status" value="1"/>
</dbReference>
<keyword evidence="5" id="KW-0813">Transport</keyword>
<dbReference type="AlphaFoldDB" id="A0A091WAI6"/>
<accession>A0A091WAI6</accession>
<dbReference type="InterPro" id="IPR003663">
    <property type="entry name" value="Sugar/inositol_transpt"/>
</dbReference>
<sequence>WSGSLILASLTGAFGSSFLYGYSLSVVNAPAVYIKKFYNETWERRYGFSMDENTLTLLWSITVSLFAIGGLMGAFIATPILKFLGRKSTLLLNNVFAVTAGLLMSLSLLAGSFEMLILGRIIMGVDAGISLSALPMYLSEISPKEIRGSLGQITAIFICMGVFTGQVLGLPEIFGQESRWPYLFGAVIVPSLVQVMILPFLPESPRYLLLEKHDTSKAEKAFQTFLGKDDVSQELEEVLAESRVQRNTKLVSILQLLRTRAVRWQVVTVVVTMGCYQLCGLNAIWYYTNNIFSESGISRETIPYVTLSTGGTEILASVFSGLVIERLGRRPLLIGGFGLMIIFFAALTVSLTLQKTVHWLPYFSIFCILAIIASFCTGPGGIPFVLTGELFQQSQRPAAFMVGGTVNWLSNFAVGLLFPFIQRGLQTYCFLVFAAICFAGATYLFFVLPETKNKTFNEISQAFAKSNKASLEMQEVNHYPAEGKSSAEQESNFTTSVDNGETKKRIM</sequence>
<dbReference type="EMBL" id="KK735059">
    <property type="protein sequence ID" value="KFR12095.1"/>
    <property type="molecule type" value="Genomic_DNA"/>
</dbReference>
<reference evidence="9 10" key="1">
    <citation type="submission" date="2014-04" db="EMBL/GenBank/DDBJ databases">
        <title>Genome evolution of avian class.</title>
        <authorList>
            <person name="Zhang G."/>
            <person name="Li C."/>
        </authorList>
    </citation>
    <scope>NUCLEOTIDE SEQUENCE [LARGE SCALE GENOMIC DNA]</scope>
    <source>
        <strain evidence="9">BGI_N306</strain>
    </source>
</reference>
<dbReference type="GO" id="GO:0070837">
    <property type="term" value="P:dehydroascorbic acid transport"/>
    <property type="evidence" value="ECO:0007669"/>
    <property type="project" value="TreeGrafter"/>
</dbReference>
<evidence type="ECO:0000256" key="1">
    <source>
        <dbReference type="ARBA" id="ARBA00004141"/>
    </source>
</evidence>
<evidence type="ECO:0000259" key="8">
    <source>
        <dbReference type="PROSITE" id="PS50850"/>
    </source>
</evidence>
<dbReference type="PhylomeDB" id="A0A091WAI6"/>
<dbReference type="GO" id="GO:0055056">
    <property type="term" value="F:D-glucose transmembrane transporter activity"/>
    <property type="evidence" value="ECO:0007669"/>
    <property type="project" value="TreeGrafter"/>
</dbReference>
<proteinExistence type="inferred from homology"/>
<evidence type="ECO:0000256" key="3">
    <source>
        <dbReference type="ARBA" id="ARBA00022989"/>
    </source>
</evidence>
<keyword evidence="2 7" id="KW-0812">Transmembrane</keyword>
<dbReference type="PROSITE" id="PS50850">
    <property type="entry name" value="MFS"/>
    <property type="match status" value="1"/>
</dbReference>
<comment type="subcellular location">
    <subcellularLocation>
        <location evidence="1">Membrane</location>
        <topology evidence="1">Multi-pass membrane protein</topology>
    </subcellularLocation>
</comment>
<keyword evidence="9" id="KW-0762">Sugar transport</keyword>
<dbReference type="InterPro" id="IPR020846">
    <property type="entry name" value="MFS_dom"/>
</dbReference>
<evidence type="ECO:0000256" key="7">
    <source>
        <dbReference type="SAM" id="Phobius"/>
    </source>
</evidence>
<dbReference type="PROSITE" id="PS00217">
    <property type="entry name" value="SUGAR_TRANSPORT_2"/>
    <property type="match status" value="1"/>
</dbReference>
<dbReference type="PROSITE" id="PS00216">
    <property type="entry name" value="SUGAR_TRANSPORT_1"/>
    <property type="match status" value="1"/>
</dbReference>
<evidence type="ECO:0000256" key="2">
    <source>
        <dbReference type="ARBA" id="ARBA00022692"/>
    </source>
</evidence>
<dbReference type="PRINTS" id="PR00171">
    <property type="entry name" value="SUGRTRNSPORT"/>
</dbReference>
<gene>
    <name evidence="9" type="ORF">N306_10372</name>
</gene>
<keyword evidence="10" id="KW-1185">Reference proteome</keyword>
<evidence type="ECO:0000256" key="6">
    <source>
        <dbReference type="SAM" id="MobiDB-lite"/>
    </source>
</evidence>
<feature type="transmembrane region" description="Helical" evidence="7">
    <location>
        <begin position="425"/>
        <end position="448"/>
    </location>
</feature>